<evidence type="ECO:0008006" key="4">
    <source>
        <dbReference type="Google" id="ProtNLM"/>
    </source>
</evidence>
<gene>
    <name evidence="2" type="ORF">GOBAR_AA04502</name>
</gene>
<accession>A0A2P5YKH4</accession>
<dbReference type="Proteomes" id="UP000239757">
    <property type="component" value="Unassembled WGS sequence"/>
</dbReference>
<name>A0A2P5YKH4_GOSBA</name>
<organism evidence="2 3">
    <name type="scientific">Gossypium barbadense</name>
    <name type="common">Sea Island cotton</name>
    <name type="synonym">Hibiscus barbadensis</name>
    <dbReference type="NCBI Taxonomy" id="3634"/>
    <lineage>
        <taxon>Eukaryota</taxon>
        <taxon>Viridiplantae</taxon>
        <taxon>Streptophyta</taxon>
        <taxon>Embryophyta</taxon>
        <taxon>Tracheophyta</taxon>
        <taxon>Spermatophyta</taxon>
        <taxon>Magnoliopsida</taxon>
        <taxon>eudicotyledons</taxon>
        <taxon>Gunneridae</taxon>
        <taxon>Pentapetalae</taxon>
        <taxon>rosids</taxon>
        <taxon>malvids</taxon>
        <taxon>Malvales</taxon>
        <taxon>Malvaceae</taxon>
        <taxon>Malvoideae</taxon>
        <taxon>Gossypium</taxon>
    </lineage>
</organism>
<reference evidence="2 3" key="1">
    <citation type="submission" date="2015-01" db="EMBL/GenBank/DDBJ databases">
        <title>Genome of allotetraploid Gossypium barbadense reveals genomic plasticity and fiber elongation in cotton evolution.</title>
        <authorList>
            <person name="Chen X."/>
            <person name="Liu X."/>
            <person name="Zhao B."/>
            <person name="Zheng H."/>
            <person name="Hu Y."/>
            <person name="Lu G."/>
            <person name="Yang C."/>
            <person name="Chen J."/>
            <person name="Shan C."/>
            <person name="Zhang L."/>
            <person name="Zhou Y."/>
            <person name="Wang L."/>
            <person name="Guo W."/>
            <person name="Bai Y."/>
            <person name="Ruan J."/>
            <person name="Shangguan X."/>
            <person name="Mao Y."/>
            <person name="Jiang J."/>
            <person name="Zhu Y."/>
            <person name="Lei J."/>
            <person name="Kang H."/>
            <person name="Chen S."/>
            <person name="He X."/>
            <person name="Wang R."/>
            <person name="Wang Y."/>
            <person name="Chen J."/>
            <person name="Wang L."/>
            <person name="Yu S."/>
            <person name="Wang B."/>
            <person name="Wei J."/>
            <person name="Song S."/>
            <person name="Lu X."/>
            <person name="Gao Z."/>
            <person name="Gu W."/>
            <person name="Deng X."/>
            <person name="Ma D."/>
            <person name="Wang S."/>
            <person name="Liang W."/>
            <person name="Fang L."/>
            <person name="Cai C."/>
            <person name="Zhu X."/>
            <person name="Zhou B."/>
            <person name="Zhang Y."/>
            <person name="Chen Z."/>
            <person name="Xu S."/>
            <person name="Zhu R."/>
            <person name="Wang S."/>
            <person name="Zhang T."/>
            <person name="Zhao G."/>
        </authorList>
    </citation>
    <scope>NUCLEOTIDE SEQUENCE [LARGE SCALE GENOMIC DNA]</scope>
    <source>
        <strain evidence="3">cv. Xinhai21</strain>
        <tissue evidence="2">Leaf</tissue>
    </source>
</reference>
<feature type="region of interest" description="Disordered" evidence="1">
    <location>
        <begin position="1"/>
        <end position="23"/>
    </location>
</feature>
<protein>
    <recommendedName>
        <fullName evidence="4">Retrotransposon gag domain-containing protein</fullName>
    </recommendedName>
</protein>
<proteinExistence type="predicted"/>
<evidence type="ECO:0000313" key="2">
    <source>
        <dbReference type="EMBL" id="PPS16072.1"/>
    </source>
</evidence>
<dbReference type="EMBL" id="KZ663069">
    <property type="protein sequence ID" value="PPS16072.1"/>
    <property type="molecule type" value="Genomic_DNA"/>
</dbReference>
<dbReference type="OrthoDB" id="2013610at2759"/>
<evidence type="ECO:0000313" key="3">
    <source>
        <dbReference type="Proteomes" id="UP000239757"/>
    </source>
</evidence>
<evidence type="ECO:0000256" key="1">
    <source>
        <dbReference type="SAM" id="MobiDB-lite"/>
    </source>
</evidence>
<sequence>MDEQNHEGIHVNTNELENQDSQLGQPVQSTIVQDRSSDTKAIRGKGKLKVDLDDGFLFSPKLVSVELPLFTGQDPEEWILSAQDFFDFYNTEDHHWVTMASFRMDGVATKWFRWMQRQRQLAGWDHLIEAIRKRFALIEIE</sequence>
<dbReference type="AlphaFoldDB" id="A0A2P5YKH4"/>
<feature type="compositionally biased region" description="Polar residues" evidence="1">
    <location>
        <begin position="11"/>
        <end position="23"/>
    </location>
</feature>